<dbReference type="AlphaFoldDB" id="A0A9D9DPJ4"/>
<dbReference type="InterPro" id="IPR001387">
    <property type="entry name" value="Cro/C1-type_HTH"/>
</dbReference>
<sequence>MIWKKKYTYNDIEKGTGLSRATICHLLSGEYHDYQLSTLETISKFFNCSIHDILIEVEDK</sequence>
<dbReference type="SUPFAM" id="SSF47413">
    <property type="entry name" value="lambda repressor-like DNA-binding domains"/>
    <property type="match status" value="1"/>
</dbReference>
<dbReference type="PROSITE" id="PS50943">
    <property type="entry name" value="HTH_CROC1"/>
    <property type="match status" value="1"/>
</dbReference>
<comment type="caution">
    <text evidence="2">The sequence shown here is derived from an EMBL/GenBank/DDBJ whole genome shotgun (WGS) entry which is preliminary data.</text>
</comment>
<organism evidence="2 3">
    <name type="scientific">Candidatus Scatousia excrementipullorum</name>
    <dbReference type="NCBI Taxonomy" id="2840936"/>
    <lineage>
        <taxon>Bacteria</taxon>
        <taxon>Candidatus Scatousia</taxon>
    </lineage>
</organism>
<dbReference type="EMBL" id="JADIND010000174">
    <property type="protein sequence ID" value="MBO8431283.1"/>
    <property type="molecule type" value="Genomic_DNA"/>
</dbReference>
<dbReference type="GO" id="GO:0003677">
    <property type="term" value="F:DNA binding"/>
    <property type="evidence" value="ECO:0007669"/>
    <property type="project" value="InterPro"/>
</dbReference>
<gene>
    <name evidence="2" type="ORF">IAC76_07840</name>
</gene>
<dbReference type="InterPro" id="IPR010982">
    <property type="entry name" value="Lambda_DNA-bd_dom_sf"/>
</dbReference>
<dbReference type="Proteomes" id="UP000823632">
    <property type="component" value="Unassembled WGS sequence"/>
</dbReference>
<evidence type="ECO:0000313" key="3">
    <source>
        <dbReference type="Proteomes" id="UP000823632"/>
    </source>
</evidence>
<reference evidence="2" key="1">
    <citation type="submission" date="2020-10" db="EMBL/GenBank/DDBJ databases">
        <authorList>
            <person name="Gilroy R."/>
        </authorList>
    </citation>
    <scope>NUCLEOTIDE SEQUENCE</scope>
    <source>
        <strain evidence="2">10192</strain>
    </source>
</reference>
<feature type="domain" description="HTH cro/C1-type" evidence="1">
    <location>
        <begin position="4"/>
        <end position="53"/>
    </location>
</feature>
<reference evidence="2" key="2">
    <citation type="journal article" date="2021" name="PeerJ">
        <title>Extensive microbial diversity within the chicken gut microbiome revealed by metagenomics and culture.</title>
        <authorList>
            <person name="Gilroy R."/>
            <person name="Ravi A."/>
            <person name="Getino M."/>
            <person name="Pursley I."/>
            <person name="Horton D.L."/>
            <person name="Alikhan N.F."/>
            <person name="Baker D."/>
            <person name="Gharbi K."/>
            <person name="Hall N."/>
            <person name="Watson M."/>
            <person name="Adriaenssens E.M."/>
            <person name="Foster-Nyarko E."/>
            <person name="Jarju S."/>
            <person name="Secka A."/>
            <person name="Antonio M."/>
            <person name="Oren A."/>
            <person name="Chaudhuri R.R."/>
            <person name="La Ragione R."/>
            <person name="Hildebrand F."/>
            <person name="Pallen M.J."/>
        </authorList>
    </citation>
    <scope>NUCLEOTIDE SEQUENCE</scope>
    <source>
        <strain evidence="2">10192</strain>
    </source>
</reference>
<protein>
    <submittedName>
        <fullName evidence="2">Helix-turn-helix transcriptional regulator</fullName>
    </submittedName>
</protein>
<evidence type="ECO:0000259" key="1">
    <source>
        <dbReference type="PROSITE" id="PS50943"/>
    </source>
</evidence>
<accession>A0A9D9DPJ4</accession>
<dbReference type="Gene3D" id="1.10.260.40">
    <property type="entry name" value="lambda repressor-like DNA-binding domains"/>
    <property type="match status" value="1"/>
</dbReference>
<proteinExistence type="predicted"/>
<name>A0A9D9DPJ4_9BACT</name>
<evidence type="ECO:0000313" key="2">
    <source>
        <dbReference type="EMBL" id="MBO8431283.1"/>
    </source>
</evidence>
<dbReference type="Pfam" id="PF13443">
    <property type="entry name" value="HTH_26"/>
    <property type="match status" value="1"/>
</dbReference>